<accession>A0ABT2NS09</accession>
<protein>
    <recommendedName>
        <fullName evidence="3">ABM domain-containing protein</fullName>
    </recommendedName>
</protein>
<name>A0ABT2NS09_9RHOB</name>
<dbReference type="SUPFAM" id="SSF54909">
    <property type="entry name" value="Dimeric alpha+beta barrel"/>
    <property type="match status" value="1"/>
</dbReference>
<dbReference type="Gene3D" id="3.30.70.100">
    <property type="match status" value="1"/>
</dbReference>
<reference evidence="2" key="1">
    <citation type="submission" date="2023-07" db="EMBL/GenBank/DDBJ databases">
        <title>Defluviimonas sediminis sp. nov., isolated from mangrove sediment.</title>
        <authorList>
            <person name="Liu L."/>
            <person name="Li J."/>
            <person name="Huang Y."/>
            <person name="Pan J."/>
            <person name="Li M."/>
        </authorList>
    </citation>
    <scope>NUCLEOTIDE SEQUENCE [LARGE SCALE GENOMIC DNA]</scope>
    <source>
        <strain evidence="2">FT324</strain>
    </source>
</reference>
<dbReference type="InterPro" id="IPR011008">
    <property type="entry name" value="Dimeric_a/b-barrel"/>
</dbReference>
<proteinExistence type="predicted"/>
<dbReference type="EMBL" id="JAOCQF010000002">
    <property type="protein sequence ID" value="MCT8330260.1"/>
    <property type="molecule type" value="Genomic_DNA"/>
</dbReference>
<evidence type="ECO:0000313" key="2">
    <source>
        <dbReference type="Proteomes" id="UP001205601"/>
    </source>
</evidence>
<dbReference type="RefSeq" id="WP_261496134.1">
    <property type="nucleotide sequence ID" value="NZ_JAOCQF010000002.1"/>
</dbReference>
<keyword evidence="2" id="KW-1185">Reference proteome</keyword>
<sequence length="108" mass="11990">MSETIVETARILLREGMSEADLLTASAVFQRDFLDGQSGFLRRELLRLDDRSYLDLVHWRNAAAAEAVMQTAMTSEACRAYFGVMEMGDGDPTGGISHYHLLAAYPSE</sequence>
<evidence type="ECO:0008006" key="3">
    <source>
        <dbReference type="Google" id="ProtNLM"/>
    </source>
</evidence>
<evidence type="ECO:0000313" key="1">
    <source>
        <dbReference type="EMBL" id="MCT8330260.1"/>
    </source>
</evidence>
<organism evidence="1 2">
    <name type="scientific">Albidovulum sediminis</name>
    <dbReference type="NCBI Taxonomy" id="3066345"/>
    <lineage>
        <taxon>Bacteria</taxon>
        <taxon>Pseudomonadati</taxon>
        <taxon>Pseudomonadota</taxon>
        <taxon>Alphaproteobacteria</taxon>
        <taxon>Rhodobacterales</taxon>
        <taxon>Paracoccaceae</taxon>
        <taxon>Albidovulum</taxon>
    </lineage>
</organism>
<dbReference type="Proteomes" id="UP001205601">
    <property type="component" value="Unassembled WGS sequence"/>
</dbReference>
<comment type="caution">
    <text evidence="1">The sequence shown here is derived from an EMBL/GenBank/DDBJ whole genome shotgun (WGS) entry which is preliminary data.</text>
</comment>
<gene>
    <name evidence="1" type="ORF">N5I32_12100</name>
</gene>